<keyword evidence="3" id="KW-1185">Reference proteome</keyword>
<reference evidence="4" key="1">
    <citation type="submission" date="2024-02" db="UniProtKB">
        <authorList>
            <consortium name="WormBaseParasite"/>
        </authorList>
    </citation>
    <scope>IDENTIFICATION</scope>
</reference>
<keyword evidence="1" id="KW-0732">Signal</keyword>
<dbReference type="InterPro" id="IPR001283">
    <property type="entry name" value="CRISP-related"/>
</dbReference>
<dbReference type="AlphaFoldDB" id="A0AAF3EPY9"/>
<name>A0AAF3EPY9_9BILA</name>
<dbReference type="InterPro" id="IPR014044">
    <property type="entry name" value="CAP_dom"/>
</dbReference>
<dbReference type="CDD" id="cd05380">
    <property type="entry name" value="CAP_euk"/>
    <property type="match status" value="1"/>
</dbReference>
<dbReference type="InterPro" id="IPR035940">
    <property type="entry name" value="CAP_sf"/>
</dbReference>
<evidence type="ECO:0000313" key="3">
    <source>
        <dbReference type="Proteomes" id="UP000887575"/>
    </source>
</evidence>
<dbReference type="SUPFAM" id="SSF55797">
    <property type="entry name" value="PR-1-like"/>
    <property type="match status" value="2"/>
</dbReference>
<dbReference type="PANTHER" id="PTHR10334">
    <property type="entry name" value="CYSTEINE-RICH SECRETORY PROTEIN-RELATED"/>
    <property type="match status" value="1"/>
</dbReference>
<dbReference type="Proteomes" id="UP000887575">
    <property type="component" value="Unassembled WGS sequence"/>
</dbReference>
<feature type="chain" id="PRO_5041904790" description="SCP domain-containing protein" evidence="1">
    <location>
        <begin position="17"/>
        <end position="444"/>
    </location>
</feature>
<feature type="domain" description="SCP" evidence="2">
    <location>
        <begin position="29"/>
        <end position="176"/>
    </location>
</feature>
<evidence type="ECO:0000259" key="2">
    <source>
        <dbReference type="SMART" id="SM00198"/>
    </source>
</evidence>
<sequence length="444" mass="48974">MLTFLSLFLLLGEVYSGITLLESNYFTSAEQTAILNSHNTFRSKLALGKYKSATGVTFAKATNMRQLTWDLNQATQSWYYVGHCPMTPSTYKGQNFYKGVNVSKTGCGTRACSAWSAQFHAFGPRGYVMTADTKQSTQMAWATSQSVGCAWAVCKNGVDNVTIVVCRYTPGGNTAGMKAYVQGPTTCSACPPTTAPCDKTTGLCTQPPAYKLFPATDQVYFLNKFNTIRSQMALGKVTWNNRSWAEEHDYPYIDQANETIHWPASKATYQLKWDTGLALSAGKKLGSLKYVGDSGVSFVLNGSVGLFGYNLMSCCMSGRQETEKTLQQMINGAWFSSWYGWLSTYGTLKAAYHTVTDNTNFIEVQEDYGYTYLAGSARKIGCAYRNDTDYWAILCYTWPKGLTVNSAFYPSGTPLAPLVQRPPPRAQRPLGSVSLNDLQLVKLL</sequence>
<protein>
    <recommendedName>
        <fullName evidence="2">SCP domain-containing protein</fullName>
    </recommendedName>
</protein>
<organism evidence="3 4">
    <name type="scientific">Mesorhabditis belari</name>
    <dbReference type="NCBI Taxonomy" id="2138241"/>
    <lineage>
        <taxon>Eukaryota</taxon>
        <taxon>Metazoa</taxon>
        <taxon>Ecdysozoa</taxon>
        <taxon>Nematoda</taxon>
        <taxon>Chromadorea</taxon>
        <taxon>Rhabditida</taxon>
        <taxon>Rhabditina</taxon>
        <taxon>Rhabditomorpha</taxon>
        <taxon>Rhabditoidea</taxon>
        <taxon>Rhabditidae</taxon>
        <taxon>Mesorhabditinae</taxon>
        <taxon>Mesorhabditis</taxon>
    </lineage>
</organism>
<proteinExistence type="predicted"/>
<accession>A0AAF3EPY9</accession>
<dbReference type="PRINTS" id="PR00837">
    <property type="entry name" value="V5TPXLIKE"/>
</dbReference>
<dbReference type="Pfam" id="PF00188">
    <property type="entry name" value="CAP"/>
    <property type="match status" value="1"/>
</dbReference>
<dbReference type="Gene3D" id="3.40.33.10">
    <property type="entry name" value="CAP"/>
    <property type="match status" value="2"/>
</dbReference>
<evidence type="ECO:0000256" key="1">
    <source>
        <dbReference type="SAM" id="SignalP"/>
    </source>
</evidence>
<dbReference type="WBParaSite" id="MBELARI_LOCUS15733">
    <property type="protein sequence ID" value="MBELARI_LOCUS15733"/>
    <property type="gene ID" value="MBELARI_LOCUS15733"/>
</dbReference>
<feature type="signal peptide" evidence="1">
    <location>
        <begin position="1"/>
        <end position="16"/>
    </location>
</feature>
<evidence type="ECO:0000313" key="4">
    <source>
        <dbReference type="WBParaSite" id="MBELARI_LOCUS15733"/>
    </source>
</evidence>
<dbReference type="SMART" id="SM00198">
    <property type="entry name" value="SCP"/>
    <property type="match status" value="1"/>
</dbReference>